<reference evidence="3" key="1">
    <citation type="journal article" date="2016" name="Genome Announc.">
        <title>Draft Genome Sequences of Methanobrevibacter curvatus DSM11111, Methanobrevibacter cuticularis DSM11139, Methanobrevibacter filiformis DSM11501, and Methanobrevibacter oralis DSM7256.</title>
        <authorList>
            <person name="Poehlein A."/>
            <person name="Seedorf H."/>
        </authorList>
    </citation>
    <scope>NUCLEOTIDE SEQUENCE [LARGE SCALE GENOMIC DNA]</scope>
    <source>
        <strain evidence="3">DSM 7256 / JCM 30027 / ZR</strain>
    </source>
</reference>
<organism evidence="2 3">
    <name type="scientific">Methanobrevibacter oralis</name>
    <dbReference type="NCBI Taxonomy" id="66851"/>
    <lineage>
        <taxon>Archaea</taxon>
        <taxon>Methanobacteriati</taxon>
        <taxon>Methanobacteriota</taxon>
        <taxon>Methanomada group</taxon>
        <taxon>Methanobacteria</taxon>
        <taxon>Methanobacteriales</taxon>
        <taxon>Methanobacteriaceae</taxon>
        <taxon>Methanobrevibacter</taxon>
    </lineage>
</organism>
<keyword evidence="1" id="KW-0472">Membrane</keyword>
<gene>
    <name evidence="2" type="ORF">MBORA_13420</name>
</gene>
<sequence>MLLYSIILPIIAILAIVSFAYRYLNERISLFTLSLWNIFWIFVIVFSIFPNSSMIFAKIFGINRGLDFIIMVAFVVLFYIIFKLYFKLDKMQEDMNELVKEIALNNEIQLDEEE</sequence>
<evidence type="ECO:0008006" key="4">
    <source>
        <dbReference type="Google" id="ProtNLM"/>
    </source>
</evidence>
<keyword evidence="3" id="KW-1185">Reference proteome</keyword>
<feature type="transmembrane region" description="Helical" evidence="1">
    <location>
        <begin position="36"/>
        <end position="56"/>
    </location>
</feature>
<dbReference type="OrthoDB" id="78194at2157"/>
<dbReference type="EMBL" id="LWMU01000079">
    <property type="protein sequence ID" value="KZX11983.1"/>
    <property type="molecule type" value="Genomic_DNA"/>
</dbReference>
<name>A0A166AFY8_METOA</name>
<keyword evidence="1" id="KW-0812">Transmembrane</keyword>
<protein>
    <recommendedName>
        <fullName evidence="4">DUF2304 domain-containing protein</fullName>
    </recommendedName>
</protein>
<dbReference type="RefSeq" id="WP_042693859.1">
    <property type="nucleotide sequence ID" value="NZ_CABMAB010000028.1"/>
</dbReference>
<dbReference type="PATRIC" id="fig|66851.6.peg.1459"/>
<dbReference type="Proteomes" id="UP000077428">
    <property type="component" value="Unassembled WGS sequence"/>
</dbReference>
<dbReference type="InterPro" id="IPR019277">
    <property type="entry name" value="DUF2304"/>
</dbReference>
<dbReference type="STRING" id="66851.MBORA_13420"/>
<accession>A0A166AFY8</accession>
<comment type="caution">
    <text evidence="2">The sequence shown here is derived from an EMBL/GenBank/DDBJ whole genome shotgun (WGS) entry which is preliminary data.</text>
</comment>
<feature type="transmembrane region" description="Helical" evidence="1">
    <location>
        <begin position="68"/>
        <end position="86"/>
    </location>
</feature>
<dbReference type="Pfam" id="PF10066">
    <property type="entry name" value="DUF2304"/>
    <property type="match status" value="1"/>
</dbReference>
<feature type="transmembrane region" description="Helical" evidence="1">
    <location>
        <begin position="6"/>
        <end position="24"/>
    </location>
</feature>
<dbReference type="AlphaFoldDB" id="A0A166AFY8"/>
<proteinExistence type="predicted"/>
<evidence type="ECO:0000256" key="1">
    <source>
        <dbReference type="SAM" id="Phobius"/>
    </source>
</evidence>
<evidence type="ECO:0000313" key="2">
    <source>
        <dbReference type="EMBL" id="KZX11983.1"/>
    </source>
</evidence>
<keyword evidence="1" id="KW-1133">Transmembrane helix</keyword>
<evidence type="ECO:0000313" key="3">
    <source>
        <dbReference type="Proteomes" id="UP000077428"/>
    </source>
</evidence>